<dbReference type="AlphaFoldDB" id="A0A382S2U6"/>
<proteinExistence type="predicted"/>
<evidence type="ECO:0000313" key="1">
    <source>
        <dbReference type="EMBL" id="SVD04226.1"/>
    </source>
</evidence>
<organism evidence="1">
    <name type="scientific">marine metagenome</name>
    <dbReference type="NCBI Taxonomy" id="408172"/>
    <lineage>
        <taxon>unclassified sequences</taxon>
        <taxon>metagenomes</taxon>
        <taxon>ecological metagenomes</taxon>
    </lineage>
</organism>
<accession>A0A382S2U6</accession>
<protein>
    <submittedName>
        <fullName evidence="1">Uncharacterized protein</fullName>
    </submittedName>
</protein>
<name>A0A382S2U6_9ZZZZ</name>
<gene>
    <name evidence="1" type="ORF">METZ01_LOCUS357080</name>
</gene>
<sequence>MDSMQKAIKMNIDHTHKTLTLLGHFSKSRVKSMTYRDVFIEWE</sequence>
<reference evidence="1" key="1">
    <citation type="submission" date="2018-05" db="EMBL/GenBank/DDBJ databases">
        <authorList>
            <person name="Lanie J.A."/>
            <person name="Ng W.-L."/>
            <person name="Kazmierczak K.M."/>
            <person name="Andrzejewski T.M."/>
            <person name="Davidsen T.M."/>
            <person name="Wayne K.J."/>
            <person name="Tettelin H."/>
            <person name="Glass J.I."/>
            <person name="Rusch D."/>
            <person name="Podicherti R."/>
            <person name="Tsui H.-C.T."/>
            <person name="Winkler M.E."/>
        </authorList>
    </citation>
    <scope>NUCLEOTIDE SEQUENCE</scope>
</reference>
<dbReference type="EMBL" id="UINC01126011">
    <property type="protein sequence ID" value="SVD04226.1"/>
    <property type="molecule type" value="Genomic_DNA"/>
</dbReference>